<evidence type="ECO:0000259" key="1">
    <source>
        <dbReference type="Pfam" id="PF08887"/>
    </source>
</evidence>
<dbReference type="InterPro" id="IPR014983">
    <property type="entry name" value="GAD-rel"/>
</dbReference>
<comment type="caution">
    <text evidence="3">The sequence shown here is derived from an EMBL/GenBank/DDBJ whole genome shotgun (WGS) entry which is preliminary data.</text>
</comment>
<evidence type="ECO:0000313" key="4">
    <source>
        <dbReference type="Proteomes" id="UP001180825"/>
    </source>
</evidence>
<name>A0ABU2A7J2_9BURK</name>
<accession>A0ABU2A7J2</accession>
<dbReference type="InterPro" id="IPR015002">
    <property type="entry name" value="T6SS_Tdi1_C"/>
</dbReference>
<sequence length="211" mass="23580">MGIFQRLYDRFGKPSAPAAELQPFLQRHPPSAGLTPATADQLARYADHLPAPLLALWQQHGFGFYGQRLVQLIDPDVYRDNLWGWLMRDEPDMDRLPIALSAMGTIFYYRKLSEDGDEDVSFLNPHTSESGCTVWSLAQFFNEWLGEADNLADYLHAKELDAMAARAGPLARDQMYFHEPALRLGGDGSLAHIARGSAPVHLDLLLQLATS</sequence>
<feature type="domain" description="T6SS immunity protein Tdi1 C-terminal" evidence="2">
    <location>
        <begin position="139"/>
        <end position="208"/>
    </location>
</feature>
<evidence type="ECO:0008006" key="5">
    <source>
        <dbReference type="Google" id="ProtNLM"/>
    </source>
</evidence>
<dbReference type="Pfam" id="PF08906">
    <property type="entry name" value="T6SS_Tdi1_C"/>
    <property type="match status" value="1"/>
</dbReference>
<feature type="domain" description="GAD-related" evidence="1">
    <location>
        <begin position="24"/>
        <end position="110"/>
    </location>
</feature>
<protein>
    <recommendedName>
        <fullName evidence="5">GAD-related domain-containing protein</fullName>
    </recommendedName>
</protein>
<evidence type="ECO:0000259" key="2">
    <source>
        <dbReference type="Pfam" id="PF08906"/>
    </source>
</evidence>
<evidence type="ECO:0000313" key="3">
    <source>
        <dbReference type="EMBL" id="MDR7333100.1"/>
    </source>
</evidence>
<dbReference type="Proteomes" id="UP001180825">
    <property type="component" value="Unassembled WGS sequence"/>
</dbReference>
<proteinExistence type="predicted"/>
<dbReference type="Pfam" id="PF08887">
    <property type="entry name" value="GAD-like"/>
    <property type="match status" value="1"/>
</dbReference>
<reference evidence="3 4" key="1">
    <citation type="submission" date="2023-07" db="EMBL/GenBank/DDBJ databases">
        <title>Sorghum-associated microbial communities from plants grown in Nebraska, USA.</title>
        <authorList>
            <person name="Schachtman D."/>
        </authorList>
    </citation>
    <scope>NUCLEOTIDE SEQUENCE [LARGE SCALE GENOMIC DNA]</scope>
    <source>
        <strain evidence="3 4">BE316</strain>
    </source>
</reference>
<gene>
    <name evidence="3" type="ORF">J2X21_002234</name>
</gene>
<dbReference type="EMBL" id="JAVDXV010000004">
    <property type="protein sequence ID" value="MDR7333100.1"/>
    <property type="molecule type" value="Genomic_DNA"/>
</dbReference>
<keyword evidence="4" id="KW-1185">Reference proteome</keyword>
<organism evidence="3 4">
    <name type="scientific">Roseateles asaccharophilus</name>
    <dbReference type="NCBI Taxonomy" id="582607"/>
    <lineage>
        <taxon>Bacteria</taxon>
        <taxon>Pseudomonadati</taxon>
        <taxon>Pseudomonadota</taxon>
        <taxon>Betaproteobacteria</taxon>
        <taxon>Burkholderiales</taxon>
        <taxon>Sphaerotilaceae</taxon>
        <taxon>Roseateles</taxon>
    </lineage>
</organism>
<dbReference type="RefSeq" id="WP_310328505.1">
    <property type="nucleotide sequence ID" value="NZ_JAVDXV010000004.1"/>
</dbReference>